<reference evidence="1" key="1">
    <citation type="submission" date="2015-12" db="EMBL/GenBank/DDBJ databases">
        <title>Gene expression during late stages of embryo sac development: a critical building block for successful pollen-pistil interactions.</title>
        <authorList>
            <person name="Liu Y."/>
            <person name="Joly V."/>
            <person name="Sabar M."/>
            <person name="Matton D.P."/>
        </authorList>
    </citation>
    <scope>NUCLEOTIDE SEQUENCE</scope>
</reference>
<name>A0A0V0GKU1_SOLCH</name>
<accession>A0A0V0GKU1</accession>
<proteinExistence type="predicted"/>
<protein>
    <submittedName>
        <fullName evidence="1">Putative ovule protein</fullName>
    </submittedName>
</protein>
<feature type="non-terminal residue" evidence="1">
    <location>
        <position position="1"/>
    </location>
</feature>
<sequence length="65" mass="7427">TTNLERWEVISIPWNLSMSMYAQVGLPNLVCRVTAHMLIVSVACFLMQPPLPTATNNTPNLERWR</sequence>
<organism evidence="1">
    <name type="scientific">Solanum chacoense</name>
    <name type="common">Chaco potato</name>
    <dbReference type="NCBI Taxonomy" id="4108"/>
    <lineage>
        <taxon>Eukaryota</taxon>
        <taxon>Viridiplantae</taxon>
        <taxon>Streptophyta</taxon>
        <taxon>Embryophyta</taxon>
        <taxon>Tracheophyta</taxon>
        <taxon>Spermatophyta</taxon>
        <taxon>Magnoliopsida</taxon>
        <taxon>eudicotyledons</taxon>
        <taxon>Gunneridae</taxon>
        <taxon>Pentapetalae</taxon>
        <taxon>asterids</taxon>
        <taxon>lamiids</taxon>
        <taxon>Solanales</taxon>
        <taxon>Solanaceae</taxon>
        <taxon>Solanoideae</taxon>
        <taxon>Solaneae</taxon>
        <taxon>Solanum</taxon>
    </lineage>
</organism>
<dbReference type="EMBL" id="GEDG01036813">
    <property type="protein sequence ID" value="JAP08490.1"/>
    <property type="molecule type" value="Transcribed_RNA"/>
</dbReference>
<evidence type="ECO:0000313" key="1">
    <source>
        <dbReference type="EMBL" id="JAP08490.1"/>
    </source>
</evidence>
<dbReference type="AlphaFoldDB" id="A0A0V0GKU1"/>